<name>A0ABS3Z7F8_9GAMM</name>
<dbReference type="EMBL" id="JACVEW010000003">
    <property type="protein sequence ID" value="MBP0047646.1"/>
    <property type="molecule type" value="Genomic_DNA"/>
</dbReference>
<accession>A0ABS3Z7F8</accession>
<gene>
    <name evidence="2" type="ORF">H9C73_02765</name>
</gene>
<protein>
    <submittedName>
        <fullName evidence="2">DUF4376 domain-containing protein</fullName>
    </submittedName>
</protein>
<dbReference type="RefSeq" id="WP_209286256.1">
    <property type="nucleotide sequence ID" value="NZ_JACVEW010000003.1"/>
</dbReference>
<dbReference type="Pfam" id="PF14301">
    <property type="entry name" value="DUF4376"/>
    <property type="match status" value="1"/>
</dbReference>
<comment type="caution">
    <text evidence="2">The sequence shown here is derived from an EMBL/GenBank/DDBJ whole genome shotgun (WGS) entry which is preliminary data.</text>
</comment>
<dbReference type="InterPro" id="IPR025484">
    <property type="entry name" value="DUF4376"/>
</dbReference>
<proteinExistence type="predicted"/>
<dbReference type="Proteomes" id="UP000810171">
    <property type="component" value="Unassembled WGS sequence"/>
</dbReference>
<sequence length="139" mass="14994">MVQSWEVSAKPLTMLRTDMLSALADYRYQVETGGITLPDGTEIKTERDDQAMTNSAYNSLKNGLVSSTEWKSGNGWITVTLTELEPVATAVARHVAAAFGAERDVAEQIAQADQTALLALDLRGEFNAAYAARLQALSA</sequence>
<feature type="domain" description="DUF4376" evidence="1">
    <location>
        <begin position="16"/>
        <end position="114"/>
    </location>
</feature>
<organism evidence="2 3">
    <name type="scientific">Marinobacterium alkalitolerans</name>
    <dbReference type="NCBI Taxonomy" id="1542925"/>
    <lineage>
        <taxon>Bacteria</taxon>
        <taxon>Pseudomonadati</taxon>
        <taxon>Pseudomonadota</taxon>
        <taxon>Gammaproteobacteria</taxon>
        <taxon>Oceanospirillales</taxon>
        <taxon>Oceanospirillaceae</taxon>
        <taxon>Marinobacterium</taxon>
    </lineage>
</organism>
<reference evidence="2 3" key="1">
    <citation type="submission" date="2020-09" db="EMBL/GenBank/DDBJ databases">
        <authorList>
            <person name="Tanuku N.R.S."/>
        </authorList>
    </citation>
    <scope>NUCLEOTIDE SEQUENCE [LARGE SCALE GENOMIC DNA]</scope>
    <source>
        <strain evidence="2 3">AK62</strain>
    </source>
</reference>
<keyword evidence="3" id="KW-1185">Reference proteome</keyword>
<evidence type="ECO:0000313" key="2">
    <source>
        <dbReference type="EMBL" id="MBP0047646.1"/>
    </source>
</evidence>
<evidence type="ECO:0000313" key="3">
    <source>
        <dbReference type="Proteomes" id="UP000810171"/>
    </source>
</evidence>
<evidence type="ECO:0000259" key="1">
    <source>
        <dbReference type="Pfam" id="PF14301"/>
    </source>
</evidence>